<accession>A0A7X3G8D2</accession>
<dbReference type="NCBIfam" id="NF041013">
    <property type="entry name" value="T4P_ComGE"/>
    <property type="match status" value="1"/>
</dbReference>
<organism evidence="2 3">
    <name type="scientific">Streptococcus danieliae</name>
    <dbReference type="NCBI Taxonomy" id="747656"/>
    <lineage>
        <taxon>Bacteria</taxon>
        <taxon>Bacillati</taxon>
        <taxon>Bacillota</taxon>
        <taxon>Bacilli</taxon>
        <taxon>Lactobacillales</taxon>
        <taxon>Streptococcaceae</taxon>
        <taxon>Streptococcus</taxon>
    </lineage>
</organism>
<dbReference type="RefSeq" id="WP_228099572.1">
    <property type="nucleotide sequence ID" value="NZ_CP128228.1"/>
</dbReference>
<feature type="transmembrane region" description="Helical" evidence="1">
    <location>
        <begin position="13"/>
        <end position="37"/>
    </location>
</feature>
<dbReference type="Proteomes" id="UP000461595">
    <property type="component" value="Unassembled WGS sequence"/>
</dbReference>
<keyword evidence="1" id="KW-0812">Transmembrane</keyword>
<dbReference type="Pfam" id="PF11773">
    <property type="entry name" value="ComGE"/>
    <property type="match status" value="1"/>
</dbReference>
<gene>
    <name evidence="2" type="ORF">E5983_04605</name>
</gene>
<sequence length="97" mass="10896">MGFYGGLKNSLKAYLLLESLVALWIFSLVTALLVGAIQQSRKREAALLHREQQLQKGHMALQAGLSEWADVQVERGDRVWTVREGEEILVQVHVLSP</sequence>
<evidence type="ECO:0000313" key="3">
    <source>
        <dbReference type="Proteomes" id="UP000461595"/>
    </source>
</evidence>
<evidence type="ECO:0000256" key="1">
    <source>
        <dbReference type="SAM" id="Phobius"/>
    </source>
</evidence>
<dbReference type="InterPro" id="IPR021749">
    <property type="entry name" value="ComGE"/>
</dbReference>
<dbReference type="InterPro" id="IPR053468">
    <property type="entry name" value="ComGE-like"/>
</dbReference>
<keyword evidence="1" id="KW-0472">Membrane</keyword>
<proteinExistence type="predicted"/>
<name>A0A7X3G8D2_9STRE</name>
<protein>
    <submittedName>
        <fullName evidence="2">Type II secretory pathway, pseudopilin PulG</fullName>
    </submittedName>
</protein>
<dbReference type="AlphaFoldDB" id="A0A7X3G8D2"/>
<reference evidence="2 3" key="1">
    <citation type="submission" date="2019-12" db="EMBL/GenBank/DDBJ databases">
        <title>Microbes associate with the intestines of laboratory mice.</title>
        <authorList>
            <person name="Navarre W."/>
            <person name="Wong E."/>
        </authorList>
    </citation>
    <scope>NUCLEOTIDE SEQUENCE [LARGE SCALE GENOMIC DNA]</scope>
    <source>
        <strain evidence="2 3">NM51_B2-22</strain>
    </source>
</reference>
<keyword evidence="1" id="KW-1133">Transmembrane helix</keyword>
<dbReference type="EMBL" id="WSRS01000032">
    <property type="protein sequence ID" value="MVX58927.1"/>
    <property type="molecule type" value="Genomic_DNA"/>
</dbReference>
<comment type="caution">
    <text evidence="2">The sequence shown here is derived from an EMBL/GenBank/DDBJ whole genome shotgun (WGS) entry which is preliminary data.</text>
</comment>
<evidence type="ECO:0000313" key="2">
    <source>
        <dbReference type="EMBL" id="MVX58927.1"/>
    </source>
</evidence>